<keyword evidence="1" id="KW-0808">Transferase</keyword>
<evidence type="ECO:0000256" key="2">
    <source>
        <dbReference type="ARBA" id="ARBA00022723"/>
    </source>
</evidence>
<dbReference type="SUPFAM" id="SSF54495">
    <property type="entry name" value="UBC-like"/>
    <property type="match status" value="1"/>
</dbReference>
<dbReference type="Pfam" id="PF05743">
    <property type="entry name" value="UEV"/>
    <property type="match status" value="1"/>
</dbReference>
<dbReference type="EMBL" id="FR904438">
    <property type="protein sequence ID" value="CDQ63346.1"/>
    <property type="molecule type" value="Genomic_DNA"/>
</dbReference>
<dbReference type="InterPro" id="IPR016135">
    <property type="entry name" value="UBQ-conjugating_enzyme/RWD"/>
</dbReference>
<evidence type="ECO:0000259" key="13">
    <source>
        <dbReference type="PROSITE" id="PS51873"/>
    </source>
</evidence>
<dbReference type="InterPro" id="IPR012677">
    <property type="entry name" value="Nucleotide-bd_a/b_plait_sf"/>
</dbReference>
<evidence type="ECO:0000256" key="3">
    <source>
        <dbReference type="ARBA" id="ARBA00022737"/>
    </source>
</evidence>
<dbReference type="Gene3D" id="3.10.110.10">
    <property type="entry name" value="Ubiquitin Conjugating Enzyme"/>
    <property type="match status" value="1"/>
</dbReference>
<dbReference type="PROSITE" id="PS50089">
    <property type="entry name" value="ZF_RING_2"/>
    <property type="match status" value="1"/>
</dbReference>
<dbReference type="InterPro" id="IPR047542">
    <property type="entry name" value="Rcat_RBR_RNF31-like"/>
</dbReference>
<dbReference type="InterPro" id="IPR002867">
    <property type="entry name" value="IBR_dom"/>
</dbReference>
<dbReference type="InterPro" id="IPR057051">
    <property type="entry name" value="PARP14_RPM_1"/>
</dbReference>
<protein>
    <recommendedName>
        <fullName evidence="16">RING-type domain-containing protein</fullName>
    </recommendedName>
</protein>
<dbReference type="Pfam" id="PF18091">
    <property type="entry name" value="E3_UbLigase_RBR"/>
    <property type="match status" value="1"/>
</dbReference>
<dbReference type="Pfam" id="PF23222">
    <property type="entry name" value="RRM_PARP14_1"/>
    <property type="match status" value="1"/>
</dbReference>
<feature type="domain" description="UEV" evidence="12">
    <location>
        <begin position="5"/>
        <end position="150"/>
    </location>
</feature>
<dbReference type="CDD" id="cd11685">
    <property type="entry name" value="UEV_TSG101-like"/>
    <property type="match status" value="1"/>
</dbReference>
<dbReference type="STRING" id="8022.A0A060W8L8"/>
<dbReference type="GO" id="GO:0070530">
    <property type="term" value="F:K63-linked polyubiquitin modification-dependent protein binding"/>
    <property type="evidence" value="ECO:0007669"/>
    <property type="project" value="TreeGrafter"/>
</dbReference>
<evidence type="ECO:0000313" key="15">
    <source>
        <dbReference type="Proteomes" id="UP000193380"/>
    </source>
</evidence>
<keyword evidence="3" id="KW-0677">Repeat</keyword>
<evidence type="ECO:0000256" key="4">
    <source>
        <dbReference type="ARBA" id="ARBA00022771"/>
    </source>
</evidence>
<dbReference type="Proteomes" id="UP000193380">
    <property type="component" value="Unassembled WGS sequence"/>
</dbReference>
<feature type="region of interest" description="Disordered" evidence="9">
    <location>
        <begin position="167"/>
        <end position="219"/>
    </location>
</feature>
<evidence type="ECO:0000259" key="11">
    <source>
        <dbReference type="PROSITE" id="PS50102"/>
    </source>
</evidence>
<dbReference type="SMART" id="SM00647">
    <property type="entry name" value="IBR"/>
    <property type="match status" value="2"/>
</dbReference>
<sequence length="879" mass="98644">MPRVPAVLEYETLTECKYSFPVEVVSDIKNVTATYGDLRMYVDFYCFPNKEKKKLVYLAGTIPVPHDAGNTYNIPVCIWLHETHPQSRPRCYVCPSISMLINPRCPYVEASGQVLLDCLNNWKSGLANLSLLVSEMRSAFQKETPLFAMHPIRVQMLPTAAHSSAYAESSDHGSWPQPSSSTPRARRSSMSPTPLPREIVPPKSLKSSQSGPLRESVTGVRRSYTEELLDMGINFGVPGGVQFPFSSTNPFITTASAPNNTPVSSEDMNNLFKSLQLENVVNVYQLGTKERGQMQGDGGDRGGGDYPPIPTAVTPLVDNQHRILVSQLPPDQSPSRVKNKLTLYFQRRSNGGGEVLDVTYPYPPTQHDQALVSFRSPRDAEQVLLQADRIFTVNERPFRIQLKRVNSAQITVPPSVSGDKAAIFHSLLSLEGRSFSQADVEEAVQSCRDLPSALKYLSHECPICREQVSFSKIITMTHCLCAFCESCFKAYFSQAIKEKSIVHVVCPMCGQPDVRQSQGGVEEALDYFSLLDTQIRHYLDPQIHELFQRKLRDRALQEMPNFRWCAHCSFGLLHEADQLRMDCPSCRKSTCSQCKTAWAPQHQGLSCEKFREWQLHNNPEYQTAKLENLLSRNKIECPKCKFVFYLSKGGCLHFKCTQCQHEFCGGCNRPFKLGVGCDFSAECGSKGLHAHHPRDCLYHLRDWNVPRLHRLLQLYGVSLAGMVKSKVGSTGTNSQGVCAVLEHREMGGDGPCGLPTLPEYSGYCILHYKECLVELINRSHADPAVLFDVAEMLAELQRWHIPVPQKNLQDPEALYVQHLRQTLTRKVSLRDNKLPPVKVKDDLCPLPSSSAAGPRWSSAQRNTPTRFHDDSQLLLLLND</sequence>
<feature type="domain" description="RING-type" evidence="10">
    <location>
        <begin position="461"/>
        <end position="509"/>
    </location>
</feature>
<dbReference type="InterPro" id="IPR013083">
    <property type="entry name" value="Znf_RING/FYVE/PHD"/>
</dbReference>
<dbReference type="PROSITE" id="PS51322">
    <property type="entry name" value="UEV"/>
    <property type="match status" value="1"/>
</dbReference>
<dbReference type="GO" id="GO:0008270">
    <property type="term" value="F:zinc ion binding"/>
    <property type="evidence" value="ECO:0007669"/>
    <property type="project" value="UniProtKB-KW"/>
</dbReference>
<dbReference type="InterPro" id="IPR041031">
    <property type="entry name" value="RNF31_C"/>
</dbReference>
<evidence type="ECO:0000256" key="8">
    <source>
        <dbReference type="PROSITE-ProRule" id="PRU00176"/>
    </source>
</evidence>
<feature type="region of interest" description="Disordered" evidence="9">
    <location>
        <begin position="845"/>
        <end position="865"/>
    </location>
</feature>
<dbReference type="GO" id="GO:1990450">
    <property type="term" value="F:linear polyubiquitin binding"/>
    <property type="evidence" value="ECO:0007669"/>
    <property type="project" value="TreeGrafter"/>
</dbReference>
<dbReference type="InterPro" id="IPR001841">
    <property type="entry name" value="Znf_RING"/>
</dbReference>
<feature type="compositionally biased region" description="Polar residues" evidence="9">
    <location>
        <begin position="847"/>
        <end position="865"/>
    </location>
</feature>
<dbReference type="Gene3D" id="3.30.70.330">
    <property type="match status" value="1"/>
</dbReference>
<dbReference type="InterPro" id="IPR008883">
    <property type="entry name" value="UEV_N"/>
</dbReference>
<dbReference type="AlphaFoldDB" id="A0A060W8L8"/>
<dbReference type="InterPro" id="IPR000504">
    <property type="entry name" value="RRM_dom"/>
</dbReference>
<dbReference type="Gene3D" id="3.30.40.10">
    <property type="entry name" value="Zinc/RING finger domain, C3HC4 (zinc finger)"/>
    <property type="match status" value="1"/>
</dbReference>
<gene>
    <name evidence="14" type="ORF">GSONMT00069025001</name>
</gene>
<dbReference type="SUPFAM" id="SSF57850">
    <property type="entry name" value="RING/U-box"/>
    <property type="match status" value="3"/>
</dbReference>
<dbReference type="InterPro" id="IPR026254">
    <property type="entry name" value="RNF31-like"/>
</dbReference>
<dbReference type="SUPFAM" id="SSF54928">
    <property type="entry name" value="RNA-binding domain, RBD"/>
    <property type="match status" value="1"/>
</dbReference>
<evidence type="ECO:0000313" key="14">
    <source>
        <dbReference type="EMBL" id="CDQ63346.1"/>
    </source>
</evidence>
<dbReference type="CDD" id="cd16631">
    <property type="entry name" value="mRING-HC-C4C4_RBR_HOIP"/>
    <property type="match status" value="1"/>
</dbReference>
<dbReference type="GO" id="GO:0015031">
    <property type="term" value="P:protein transport"/>
    <property type="evidence" value="ECO:0007669"/>
    <property type="project" value="InterPro"/>
</dbReference>
<dbReference type="InterPro" id="IPR044066">
    <property type="entry name" value="TRIAD_supradom"/>
</dbReference>
<keyword evidence="8" id="KW-0694">RNA-binding</keyword>
<organism evidence="14 15">
    <name type="scientific">Oncorhynchus mykiss</name>
    <name type="common">Rainbow trout</name>
    <name type="synonym">Salmo gairdneri</name>
    <dbReference type="NCBI Taxonomy" id="8022"/>
    <lineage>
        <taxon>Eukaryota</taxon>
        <taxon>Metazoa</taxon>
        <taxon>Chordata</taxon>
        <taxon>Craniata</taxon>
        <taxon>Vertebrata</taxon>
        <taxon>Euteleostomi</taxon>
        <taxon>Actinopterygii</taxon>
        <taxon>Neopterygii</taxon>
        <taxon>Teleostei</taxon>
        <taxon>Protacanthopterygii</taxon>
        <taxon>Salmoniformes</taxon>
        <taxon>Salmonidae</taxon>
        <taxon>Salmoninae</taxon>
        <taxon>Oncorhynchus</taxon>
    </lineage>
</organism>
<dbReference type="PANTHER" id="PTHR16004:SF3">
    <property type="entry name" value="E3 UBIQUITIN-PROTEIN LIGASE RNF31"/>
    <property type="match status" value="1"/>
</dbReference>
<evidence type="ECO:0008006" key="16">
    <source>
        <dbReference type="Google" id="ProtNLM"/>
    </source>
</evidence>
<keyword evidence="5" id="KW-0833">Ubl conjugation pathway</keyword>
<keyword evidence="2" id="KW-0479">Metal-binding</keyword>
<dbReference type="Pfam" id="PF22191">
    <property type="entry name" value="IBR_1"/>
    <property type="match status" value="1"/>
</dbReference>
<feature type="domain" description="RING-type" evidence="13">
    <location>
        <begin position="457"/>
        <end position="695"/>
    </location>
</feature>
<feature type="compositionally biased region" description="Low complexity" evidence="9">
    <location>
        <begin position="176"/>
        <end position="192"/>
    </location>
</feature>
<dbReference type="PANTHER" id="PTHR16004">
    <property type="entry name" value="RING FINGER PROTEIN 31-RELATED"/>
    <property type="match status" value="1"/>
</dbReference>
<dbReference type="GO" id="GO:0097039">
    <property type="term" value="P:protein linear polyubiquitination"/>
    <property type="evidence" value="ECO:0007669"/>
    <property type="project" value="TreeGrafter"/>
</dbReference>
<reference evidence="14" key="2">
    <citation type="submission" date="2014-03" db="EMBL/GenBank/DDBJ databases">
        <authorList>
            <person name="Genoscope - CEA"/>
        </authorList>
    </citation>
    <scope>NUCLEOTIDE SEQUENCE</scope>
</reference>
<dbReference type="Pfam" id="PF01485">
    <property type="entry name" value="IBR"/>
    <property type="match status" value="1"/>
</dbReference>
<dbReference type="GO" id="GO:0061630">
    <property type="term" value="F:ubiquitin protein ligase activity"/>
    <property type="evidence" value="ECO:0007669"/>
    <property type="project" value="TreeGrafter"/>
</dbReference>
<dbReference type="GO" id="GO:0003723">
    <property type="term" value="F:RNA binding"/>
    <property type="evidence" value="ECO:0007669"/>
    <property type="project" value="UniProtKB-UniRule"/>
</dbReference>
<feature type="domain" description="RRM" evidence="11">
    <location>
        <begin position="321"/>
        <end position="405"/>
    </location>
</feature>
<accession>A0A060W8L8</accession>
<dbReference type="InterPro" id="IPR047541">
    <property type="entry name" value="RNF31_RBR_mRING-HC-like"/>
</dbReference>
<dbReference type="CDD" id="cd20351">
    <property type="entry name" value="Rcat_RBR_HOIP"/>
    <property type="match status" value="1"/>
</dbReference>
<dbReference type="PROSITE" id="PS51873">
    <property type="entry name" value="TRIAD"/>
    <property type="match status" value="1"/>
</dbReference>
<dbReference type="PaxDb" id="8022-A0A060W8L8"/>
<evidence type="ECO:0000256" key="1">
    <source>
        <dbReference type="ARBA" id="ARBA00022679"/>
    </source>
</evidence>
<dbReference type="GO" id="GO:0071797">
    <property type="term" value="C:LUBAC complex"/>
    <property type="evidence" value="ECO:0007669"/>
    <property type="project" value="InterPro"/>
</dbReference>
<evidence type="ECO:0000256" key="6">
    <source>
        <dbReference type="ARBA" id="ARBA00022833"/>
    </source>
</evidence>
<reference evidence="14" key="1">
    <citation type="journal article" date="2014" name="Nat. Commun.">
        <title>The rainbow trout genome provides novel insights into evolution after whole-genome duplication in vertebrates.</title>
        <authorList>
            <person name="Berthelot C."/>
            <person name="Brunet F."/>
            <person name="Chalopin D."/>
            <person name="Juanchich A."/>
            <person name="Bernard M."/>
            <person name="Noel B."/>
            <person name="Bento P."/>
            <person name="Da Silva C."/>
            <person name="Labadie K."/>
            <person name="Alberti A."/>
            <person name="Aury J.M."/>
            <person name="Louis A."/>
            <person name="Dehais P."/>
            <person name="Bardou P."/>
            <person name="Montfort J."/>
            <person name="Klopp C."/>
            <person name="Cabau C."/>
            <person name="Gaspin C."/>
            <person name="Thorgaard G.H."/>
            <person name="Boussaha M."/>
            <person name="Quillet E."/>
            <person name="Guyomard R."/>
            <person name="Galiana D."/>
            <person name="Bobe J."/>
            <person name="Volff J.N."/>
            <person name="Genet C."/>
            <person name="Wincker P."/>
            <person name="Jaillon O."/>
            <person name="Roest Crollius H."/>
            <person name="Guiguen Y."/>
        </authorList>
    </citation>
    <scope>NUCLEOTIDE SEQUENCE [LARGE SCALE GENOMIC DNA]</scope>
</reference>
<dbReference type="InterPro" id="IPR035979">
    <property type="entry name" value="RBD_domain_sf"/>
</dbReference>
<evidence type="ECO:0000259" key="12">
    <source>
        <dbReference type="PROSITE" id="PS51322"/>
    </source>
</evidence>
<keyword evidence="4 7" id="KW-0863">Zinc-finger</keyword>
<evidence type="ECO:0000256" key="7">
    <source>
        <dbReference type="PROSITE-ProRule" id="PRU00175"/>
    </source>
</evidence>
<dbReference type="CDD" id="cd20337">
    <property type="entry name" value="BRcat_RBR_HOIP"/>
    <property type="match status" value="1"/>
</dbReference>
<dbReference type="InterPro" id="IPR047540">
    <property type="entry name" value="BRcat_RBR_RNF31-like"/>
</dbReference>
<proteinExistence type="predicted"/>
<keyword evidence="6" id="KW-0862">Zinc</keyword>
<dbReference type="PROSITE" id="PS50102">
    <property type="entry name" value="RRM"/>
    <property type="match status" value="1"/>
</dbReference>
<evidence type="ECO:0000259" key="10">
    <source>
        <dbReference type="PROSITE" id="PS50089"/>
    </source>
</evidence>
<name>A0A060W8L8_ONCMY</name>
<evidence type="ECO:0000256" key="9">
    <source>
        <dbReference type="SAM" id="MobiDB-lite"/>
    </source>
</evidence>
<evidence type="ECO:0000256" key="5">
    <source>
        <dbReference type="ARBA" id="ARBA00022786"/>
    </source>
</evidence>
<dbReference type="GO" id="GO:0036435">
    <property type="term" value="F:K48-linked polyubiquitin modification-dependent protein binding"/>
    <property type="evidence" value="ECO:0007669"/>
    <property type="project" value="TreeGrafter"/>
</dbReference>
<dbReference type="SMART" id="SM00184">
    <property type="entry name" value="RING"/>
    <property type="match status" value="1"/>
</dbReference>